<sequence>MRNLTLLTQQTAKCPGYRLVLPESRDQPIVATPVCVNSGEQRLYGLFTSVEDDDEGLSLWSLPTSPRQPTEKNAWRKIADIAILPPDSQVAGFHYLGDDEVVFLATKAGDIIKVHIVGSPELGMDKEGLPDGVELIGSVDSGIQHACWSPDEE</sequence>
<accession>A0ACC1HHR7</accession>
<dbReference type="EMBL" id="JAMZIH010005706">
    <property type="protein sequence ID" value="KAJ1674757.1"/>
    <property type="molecule type" value="Genomic_DNA"/>
</dbReference>
<organism evidence="1 2">
    <name type="scientific">Spiromyces aspiralis</name>
    <dbReference type="NCBI Taxonomy" id="68401"/>
    <lineage>
        <taxon>Eukaryota</taxon>
        <taxon>Fungi</taxon>
        <taxon>Fungi incertae sedis</taxon>
        <taxon>Zoopagomycota</taxon>
        <taxon>Kickxellomycotina</taxon>
        <taxon>Kickxellomycetes</taxon>
        <taxon>Kickxellales</taxon>
        <taxon>Kickxellaceae</taxon>
        <taxon>Spiromyces</taxon>
    </lineage>
</organism>
<comment type="caution">
    <text evidence="1">The sequence shown here is derived from an EMBL/GenBank/DDBJ whole genome shotgun (WGS) entry which is preliminary data.</text>
</comment>
<gene>
    <name evidence="1" type="ORF">EV182_002626</name>
</gene>
<keyword evidence="2" id="KW-1185">Reference proteome</keyword>
<reference evidence="1" key="1">
    <citation type="submission" date="2022-06" db="EMBL/GenBank/DDBJ databases">
        <title>Phylogenomic reconstructions and comparative analyses of Kickxellomycotina fungi.</title>
        <authorList>
            <person name="Reynolds N.K."/>
            <person name="Stajich J.E."/>
            <person name="Barry K."/>
            <person name="Grigoriev I.V."/>
            <person name="Crous P."/>
            <person name="Smith M.E."/>
        </authorList>
    </citation>
    <scope>NUCLEOTIDE SEQUENCE</scope>
    <source>
        <strain evidence="1">RSA 2271</strain>
    </source>
</reference>
<name>A0ACC1HHR7_9FUNG</name>
<protein>
    <submittedName>
        <fullName evidence="1">Uncharacterized protein</fullName>
    </submittedName>
</protein>
<evidence type="ECO:0000313" key="2">
    <source>
        <dbReference type="Proteomes" id="UP001145114"/>
    </source>
</evidence>
<feature type="non-terminal residue" evidence="1">
    <location>
        <position position="153"/>
    </location>
</feature>
<proteinExistence type="predicted"/>
<evidence type="ECO:0000313" key="1">
    <source>
        <dbReference type="EMBL" id="KAJ1674757.1"/>
    </source>
</evidence>
<dbReference type="Proteomes" id="UP001145114">
    <property type="component" value="Unassembled WGS sequence"/>
</dbReference>